<keyword evidence="3" id="KW-1185">Reference proteome</keyword>
<dbReference type="InterPro" id="IPR001173">
    <property type="entry name" value="Glyco_trans_2-like"/>
</dbReference>
<dbReference type="PANTHER" id="PTHR43685">
    <property type="entry name" value="GLYCOSYLTRANSFERASE"/>
    <property type="match status" value="1"/>
</dbReference>
<keyword evidence="2" id="KW-0328">Glycosyltransferase</keyword>
<dbReference type="SUPFAM" id="SSF53448">
    <property type="entry name" value="Nucleotide-diphospho-sugar transferases"/>
    <property type="match status" value="1"/>
</dbReference>
<dbReference type="EMBL" id="JAMQJY010000001">
    <property type="protein sequence ID" value="MCM2675917.1"/>
    <property type="molecule type" value="Genomic_DNA"/>
</dbReference>
<name>A0ABT0XJ38_9BACI</name>
<dbReference type="PANTHER" id="PTHR43685:SF2">
    <property type="entry name" value="GLYCOSYLTRANSFERASE 2-LIKE DOMAIN-CONTAINING PROTEIN"/>
    <property type="match status" value="1"/>
</dbReference>
<organism evidence="2 3">
    <name type="scientific">Alkalicoccobacillus plakortidis</name>
    <dbReference type="NCBI Taxonomy" id="444060"/>
    <lineage>
        <taxon>Bacteria</taxon>
        <taxon>Bacillati</taxon>
        <taxon>Bacillota</taxon>
        <taxon>Bacilli</taxon>
        <taxon>Bacillales</taxon>
        <taxon>Bacillaceae</taxon>
        <taxon>Alkalicoccobacillus</taxon>
    </lineage>
</organism>
<comment type="caution">
    <text evidence="2">The sequence shown here is derived from an EMBL/GenBank/DDBJ whole genome shotgun (WGS) entry which is preliminary data.</text>
</comment>
<protein>
    <submittedName>
        <fullName evidence="2">Glycosyltransferase</fullName>
        <ecNumber evidence="2">2.4.-.-</ecNumber>
    </submittedName>
</protein>
<dbReference type="Proteomes" id="UP001203665">
    <property type="component" value="Unassembled WGS sequence"/>
</dbReference>
<dbReference type="EC" id="2.4.-.-" evidence="2"/>
<dbReference type="Gene3D" id="3.90.550.10">
    <property type="entry name" value="Spore Coat Polysaccharide Biosynthesis Protein SpsA, Chain A"/>
    <property type="match status" value="1"/>
</dbReference>
<accession>A0ABT0XJ38</accession>
<evidence type="ECO:0000259" key="1">
    <source>
        <dbReference type="Pfam" id="PF00535"/>
    </source>
</evidence>
<dbReference type="InterPro" id="IPR029044">
    <property type="entry name" value="Nucleotide-diphossugar_trans"/>
</dbReference>
<dbReference type="Pfam" id="PF00535">
    <property type="entry name" value="Glycos_transf_2"/>
    <property type="match status" value="1"/>
</dbReference>
<sequence>MDKTKLGPLVSVIIPTYNRATSIIKTIRSVFAQTYKNYEIIVIDDFSDDNTQELLDEYKPRISYYKHEINRGANAARNNGILKSKGEYIAFLDSDDVWSSTKLEDSINAFLENKNCDVVFTGYNIIETHNKRKNSKEIKEGNIFKDQLLKDYVSPTSAVMLKSECLKNNFFDENLPARQDYDLWIRLSEQFSFKYINKTLVDIYYLEKNRISHAYEKQVKGTQIILKKIKSNYYSQLTKKEMKEIEESQLRHIYKIYYFNDERKKARHIARELMGVNRGSKKNIGLYFISYVPYRIVNKIRKGKKNNERNTKKHTIF</sequence>
<evidence type="ECO:0000313" key="3">
    <source>
        <dbReference type="Proteomes" id="UP001203665"/>
    </source>
</evidence>
<keyword evidence="2" id="KW-0808">Transferase</keyword>
<reference evidence="2" key="1">
    <citation type="submission" date="2022-06" db="EMBL/GenBank/DDBJ databases">
        <title>Alkalicoccobacillus porphyridii sp. nov., isolated from a marine red alga, Porphyridium purpureum and reclassification of Shouchella plakortidis and Shouchella gibsonii as Alkalicoccobacillus plakortidis comb. nov. and Alkalicoccobacillus gibsonii comb. nov.</title>
        <authorList>
            <person name="Kim K.H."/>
            <person name="Lee J.K."/>
            <person name="Han D.M."/>
            <person name="Baek J.H."/>
            <person name="Jeon C.O."/>
        </authorList>
    </citation>
    <scope>NUCLEOTIDE SEQUENCE</scope>
    <source>
        <strain evidence="2">DSM 19153</strain>
    </source>
</reference>
<dbReference type="InterPro" id="IPR050834">
    <property type="entry name" value="Glycosyltransf_2"/>
</dbReference>
<gene>
    <name evidence="2" type="ORF">NDM98_10700</name>
</gene>
<proteinExistence type="predicted"/>
<dbReference type="RefSeq" id="WP_251607310.1">
    <property type="nucleotide sequence ID" value="NZ_JAMQJY010000001.1"/>
</dbReference>
<evidence type="ECO:0000313" key="2">
    <source>
        <dbReference type="EMBL" id="MCM2675917.1"/>
    </source>
</evidence>
<feature type="domain" description="Glycosyltransferase 2-like" evidence="1">
    <location>
        <begin position="11"/>
        <end position="153"/>
    </location>
</feature>
<dbReference type="GO" id="GO:0016757">
    <property type="term" value="F:glycosyltransferase activity"/>
    <property type="evidence" value="ECO:0007669"/>
    <property type="project" value="UniProtKB-KW"/>
</dbReference>